<organism evidence="1 2">
    <name type="scientific">Pholiota conissans</name>
    <dbReference type="NCBI Taxonomy" id="109636"/>
    <lineage>
        <taxon>Eukaryota</taxon>
        <taxon>Fungi</taxon>
        <taxon>Dikarya</taxon>
        <taxon>Basidiomycota</taxon>
        <taxon>Agaricomycotina</taxon>
        <taxon>Agaricomycetes</taxon>
        <taxon>Agaricomycetidae</taxon>
        <taxon>Agaricales</taxon>
        <taxon>Agaricineae</taxon>
        <taxon>Strophariaceae</taxon>
        <taxon>Pholiota</taxon>
    </lineage>
</organism>
<dbReference type="AlphaFoldDB" id="A0A9P5YWT7"/>
<proteinExistence type="predicted"/>
<dbReference type="OrthoDB" id="3117325at2759"/>
<sequence length="636" mass="72329">MSAPRKAPTLPYDIQLEVVKIALDSLFDPEERAKALSDYSFISGAMRVFCQKQIFRLFFTGREHSLNRKHILSNSPHLIAYVKELHISASYRTHISSIDMDVICILTSLDRIMLVVENNLCPWKSLSYCICRTVVDLILTRKITSVFFKGVTHFPISFIALWSSLKSVEVRDANPDGNYLHVEPGSESDDDVEIEKNKKREDVFEDFDRLLLFQEAPKTAPRGCATIKLTNLCLLDSDPMMVSLLLHPDNIPDLSALTLYATKHFNKANVDSNAIIPSDDSSHEGVNSNFFCVHYAPILSDYSRGYPRVFVPDFSKLCSFTADISPPNLRPVFHIIRQASESLVKLDIRERFRQYSELDPFGLDLSLNPLVPCNLPEEISLASLHRLQTLSITITRQSVFQPISPNAMSSWCSLLRTAPYGIRTLELTLDLYYFYTVRDLEWVFALPEDVDDKGNPCPNMFSTLDDIISSRVYFPYLERVQIHVDLPEDSRISGSDDRLAIDVVDDEDIEKMKNWATTVEIHQCLPEDVIFEGNHIYEDIPPDESVLFYGPYSPEYEGSELADVDSEELMRSVVIGSDAPSFRSDESGQTRVRLLLDEDVLASIDYMFKCTRTRFTGTNSFVVTVDNGMYSLDRTV</sequence>
<keyword evidence="2" id="KW-1185">Reference proteome</keyword>
<comment type="caution">
    <text evidence="1">The sequence shown here is derived from an EMBL/GenBank/DDBJ whole genome shotgun (WGS) entry which is preliminary data.</text>
</comment>
<dbReference type="EMBL" id="MU155289">
    <property type="protein sequence ID" value="KAF9476578.1"/>
    <property type="molecule type" value="Genomic_DNA"/>
</dbReference>
<evidence type="ECO:0000313" key="1">
    <source>
        <dbReference type="EMBL" id="KAF9476578.1"/>
    </source>
</evidence>
<gene>
    <name evidence="1" type="ORF">BDN70DRAFT_897249</name>
</gene>
<dbReference type="Proteomes" id="UP000807469">
    <property type="component" value="Unassembled WGS sequence"/>
</dbReference>
<protein>
    <submittedName>
        <fullName evidence="1">Uncharacterized protein</fullName>
    </submittedName>
</protein>
<evidence type="ECO:0000313" key="2">
    <source>
        <dbReference type="Proteomes" id="UP000807469"/>
    </source>
</evidence>
<accession>A0A9P5YWT7</accession>
<reference evidence="1" key="1">
    <citation type="submission" date="2020-11" db="EMBL/GenBank/DDBJ databases">
        <authorList>
            <consortium name="DOE Joint Genome Institute"/>
            <person name="Ahrendt S."/>
            <person name="Riley R."/>
            <person name="Andreopoulos W."/>
            <person name="Labutti K."/>
            <person name="Pangilinan J."/>
            <person name="Ruiz-Duenas F.J."/>
            <person name="Barrasa J.M."/>
            <person name="Sanchez-Garcia M."/>
            <person name="Camarero S."/>
            <person name="Miyauchi S."/>
            <person name="Serrano A."/>
            <person name="Linde D."/>
            <person name="Babiker R."/>
            <person name="Drula E."/>
            <person name="Ayuso-Fernandez I."/>
            <person name="Pacheco R."/>
            <person name="Padilla G."/>
            <person name="Ferreira P."/>
            <person name="Barriuso J."/>
            <person name="Kellner H."/>
            <person name="Castanera R."/>
            <person name="Alfaro M."/>
            <person name="Ramirez L."/>
            <person name="Pisabarro A.G."/>
            <person name="Kuo A."/>
            <person name="Tritt A."/>
            <person name="Lipzen A."/>
            <person name="He G."/>
            <person name="Yan M."/>
            <person name="Ng V."/>
            <person name="Cullen D."/>
            <person name="Martin F."/>
            <person name="Rosso M.-N."/>
            <person name="Henrissat B."/>
            <person name="Hibbett D."/>
            <person name="Martinez A.T."/>
            <person name="Grigoriev I.V."/>
        </authorList>
    </citation>
    <scope>NUCLEOTIDE SEQUENCE</scope>
    <source>
        <strain evidence="1">CIRM-BRFM 674</strain>
    </source>
</reference>
<name>A0A9P5YWT7_9AGAR</name>